<keyword evidence="2 6" id="KW-0489">Methyltransferase</keyword>
<dbReference type="EC" id="2.1.1.207" evidence="6"/>
<evidence type="ECO:0000259" key="8">
    <source>
        <dbReference type="Pfam" id="PF00588"/>
    </source>
</evidence>
<comment type="function">
    <text evidence="6">Methylates the ribose at the nucleotide 34 wobble position in the two leucyl isoacceptors tRNA(Leu)(CmAA) and tRNA(Leu)(cmnm5UmAA). Catalyzes the methyl transfer from S-adenosyl-L-methionine to the 2'-OH of the wobble nucleotide.</text>
</comment>
<dbReference type="InterPro" id="IPR029026">
    <property type="entry name" value="tRNA_m1G_MTases_N"/>
</dbReference>
<comment type="subunit">
    <text evidence="6">Homodimer.</text>
</comment>
<evidence type="ECO:0000256" key="1">
    <source>
        <dbReference type="ARBA" id="ARBA00022490"/>
    </source>
</evidence>
<dbReference type="Gene3D" id="3.40.1280.10">
    <property type="match status" value="1"/>
</dbReference>
<proteinExistence type="inferred from homology"/>
<evidence type="ECO:0000256" key="2">
    <source>
        <dbReference type="ARBA" id="ARBA00022603"/>
    </source>
</evidence>
<dbReference type="AlphaFoldDB" id="A0A5B8FXU5"/>
<keyword evidence="1 6" id="KW-0963">Cytoplasm</keyword>
<dbReference type="EMBL" id="CP040818">
    <property type="protein sequence ID" value="QDL92100.1"/>
    <property type="molecule type" value="Genomic_DNA"/>
</dbReference>
<dbReference type="InterPro" id="IPR001537">
    <property type="entry name" value="SpoU_MeTrfase"/>
</dbReference>
<dbReference type="GO" id="GO:0141098">
    <property type="term" value="F:tRNA (cytidine(34)-2'-O)-methyltransferase activity"/>
    <property type="evidence" value="ECO:0007669"/>
    <property type="project" value="RHEA"/>
</dbReference>
<dbReference type="SUPFAM" id="SSF75217">
    <property type="entry name" value="alpha/beta knot"/>
    <property type="match status" value="1"/>
</dbReference>
<evidence type="ECO:0000256" key="6">
    <source>
        <dbReference type="HAMAP-Rule" id="MF_01885"/>
    </source>
</evidence>
<feature type="binding site" evidence="6 7">
    <location>
        <position position="143"/>
    </location>
    <ligand>
        <name>S-adenosyl-L-methionine</name>
        <dbReference type="ChEBI" id="CHEBI:59789"/>
    </ligand>
</feature>
<dbReference type="GO" id="GO:0002130">
    <property type="term" value="P:wobble position ribose methylation"/>
    <property type="evidence" value="ECO:0007669"/>
    <property type="project" value="TreeGrafter"/>
</dbReference>
<evidence type="ECO:0000256" key="4">
    <source>
        <dbReference type="ARBA" id="ARBA00022691"/>
    </source>
</evidence>
<dbReference type="GO" id="GO:0003723">
    <property type="term" value="F:RNA binding"/>
    <property type="evidence" value="ECO:0007669"/>
    <property type="project" value="InterPro"/>
</dbReference>
<dbReference type="GO" id="GO:0141102">
    <property type="term" value="F:tRNA (5-carboxymethylaminomethyluridine(34)-2'-O)-methyltransferase activity"/>
    <property type="evidence" value="ECO:0007669"/>
    <property type="project" value="RHEA"/>
</dbReference>
<feature type="domain" description="tRNA/rRNA methyltransferase SpoU type" evidence="8">
    <location>
        <begin position="18"/>
        <end position="154"/>
    </location>
</feature>
<dbReference type="HAMAP" id="MF_01885">
    <property type="entry name" value="tRNA_methyltr_TrmL"/>
    <property type="match status" value="1"/>
</dbReference>
<organism evidence="9 10">
    <name type="scientific">Paroceanicella profunda</name>
    <dbReference type="NCBI Taxonomy" id="2579971"/>
    <lineage>
        <taxon>Bacteria</taxon>
        <taxon>Pseudomonadati</taxon>
        <taxon>Pseudomonadota</taxon>
        <taxon>Alphaproteobacteria</taxon>
        <taxon>Rhodobacterales</taxon>
        <taxon>Paracoccaceae</taxon>
        <taxon>Paroceanicella</taxon>
    </lineage>
</organism>
<dbReference type="PANTHER" id="PTHR42971">
    <property type="entry name" value="TRNA (CYTIDINE(34)-2'-O)-METHYLTRANSFERASE"/>
    <property type="match status" value="1"/>
</dbReference>
<evidence type="ECO:0000313" key="10">
    <source>
        <dbReference type="Proteomes" id="UP000305888"/>
    </source>
</evidence>
<reference evidence="9 10" key="1">
    <citation type="submission" date="2019-06" db="EMBL/GenBank/DDBJ databases">
        <title>Genome sequence of Rhodobacteraceae bacterium D4M1.</title>
        <authorList>
            <person name="Cao J."/>
        </authorList>
    </citation>
    <scope>NUCLEOTIDE SEQUENCE [LARGE SCALE GENOMIC DNA]</scope>
    <source>
        <strain evidence="9 10">D4M1</strain>
    </source>
</reference>
<evidence type="ECO:0000256" key="3">
    <source>
        <dbReference type="ARBA" id="ARBA00022679"/>
    </source>
</evidence>
<dbReference type="Pfam" id="PF00588">
    <property type="entry name" value="SpoU_methylase"/>
    <property type="match status" value="1"/>
</dbReference>
<evidence type="ECO:0000256" key="5">
    <source>
        <dbReference type="ARBA" id="ARBA00022694"/>
    </source>
</evidence>
<dbReference type="RefSeq" id="WP_138571852.1">
    <property type="nucleotide sequence ID" value="NZ_CP040818.1"/>
</dbReference>
<evidence type="ECO:0000256" key="7">
    <source>
        <dbReference type="PIRSR" id="PIRSR029256-1"/>
    </source>
</evidence>
<dbReference type="KEGG" id="ppru:FDP22_10120"/>
<dbReference type="InterPro" id="IPR016914">
    <property type="entry name" value="TrmL"/>
</dbReference>
<comment type="catalytic activity">
    <reaction evidence="6">
        <text>cytidine(34) in tRNA + S-adenosyl-L-methionine = 2'-O-methylcytidine(34) in tRNA + S-adenosyl-L-homocysteine + H(+)</text>
        <dbReference type="Rhea" id="RHEA:43084"/>
        <dbReference type="Rhea" id="RHEA-COMP:10331"/>
        <dbReference type="Rhea" id="RHEA-COMP:10332"/>
        <dbReference type="ChEBI" id="CHEBI:15378"/>
        <dbReference type="ChEBI" id="CHEBI:57856"/>
        <dbReference type="ChEBI" id="CHEBI:59789"/>
        <dbReference type="ChEBI" id="CHEBI:74495"/>
        <dbReference type="ChEBI" id="CHEBI:82748"/>
        <dbReference type="EC" id="2.1.1.207"/>
    </reaction>
</comment>
<dbReference type="InterPro" id="IPR029028">
    <property type="entry name" value="Alpha/beta_knot_MTases"/>
</dbReference>
<name>A0A5B8FXU5_9RHOB</name>
<evidence type="ECO:0000313" key="9">
    <source>
        <dbReference type="EMBL" id="QDL92100.1"/>
    </source>
</evidence>
<protein>
    <recommendedName>
        <fullName evidence="6">tRNA (cytidine(34)-2'-O)-methyltransferase</fullName>
        <ecNumber evidence="6">2.1.1.207</ecNumber>
    </recommendedName>
    <alternativeName>
        <fullName evidence="6">tRNA (cytidine/uridine-2'-O-)-methyltransferase TrmL</fullName>
    </alternativeName>
</protein>
<dbReference type="Proteomes" id="UP000305888">
    <property type="component" value="Chromosome"/>
</dbReference>
<sequence>MGIRKRETDFTSINCAPLRLASYQPDIPQNLGGMIRLAACFGIALDVIAPCGFPFSTRDVRVSSLDYAKHAEILHHASWSRFQESCTGRVIAMTTAGATPLWGFAFRPGDVILMGRESAGLPGEVHAAATARLCIPMPGGGRSLNVVTAAAIAVAEAQRQFATA</sequence>
<gene>
    <name evidence="6" type="primary">trmL</name>
    <name evidence="9" type="ORF">FDP22_10120</name>
</gene>
<accession>A0A5B8FXU5</accession>
<keyword evidence="4 6" id="KW-0949">S-adenosyl-L-methionine</keyword>
<dbReference type="GO" id="GO:0005737">
    <property type="term" value="C:cytoplasm"/>
    <property type="evidence" value="ECO:0007669"/>
    <property type="project" value="UniProtKB-SubCell"/>
</dbReference>
<keyword evidence="3 6" id="KW-0808">Transferase</keyword>
<feature type="binding site" evidence="6 7">
    <location>
        <position position="135"/>
    </location>
    <ligand>
        <name>S-adenosyl-L-methionine</name>
        <dbReference type="ChEBI" id="CHEBI:59789"/>
    </ligand>
</feature>
<dbReference type="OrthoDB" id="9789043at2"/>
<feature type="binding site" evidence="6 7">
    <location>
        <position position="93"/>
    </location>
    <ligand>
        <name>S-adenosyl-L-methionine</name>
        <dbReference type="ChEBI" id="CHEBI:59789"/>
    </ligand>
</feature>
<comment type="catalytic activity">
    <reaction evidence="6">
        <text>5-carboxymethylaminomethyluridine(34) in tRNA(Leu) + S-adenosyl-L-methionine = 5-carboxymethylaminomethyl-2'-O-methyluridine(34) in tRNA(Leu) + S-adenosyl-L-homocysteine + H(+)</text>
        <dbReference type="Rhea" id="RHEA:43088"/>
        <dbReference type="Rhea" id="RHEA-COMP:10333"/>
        <dbReference type="Rhea" id="RHEA-COMP:10334"/>
        <dbReference type="ChEBI" id="CHEBI:15378"/>
        <dbReference type="ChEBI" id="CHEBI:57856"/>
        <dbReference type="ChEBI" id="CHEBI:59789"/>
        <dbReference type="ChEBI" id="CHEBI:74508"/>
        <dbReference type="ChEBI" id="CHEBI:74511"/>
        <dbReference type="EC" id="2.1.1.207"/>
    </reaction>
</comment>
<keyword evidence="5 6" id="KW-0819">tRNA processing</keyword>
<comment type="similarity">
    <text evidence="6">Belongs to the class IV-like SAM-binding methyltransferase superfamily. RNA methyltransferase TrmH family. TrmL subfamily.</text>
</comment>
<dbReference type="PANTHER" id="PTHR42971:SF1">
    <property type="entry name" value="TRNA (CYTIDINE(34)-2'-O)-METHYLTRANSFERASE"/>
    <property type="match status" value="1"/>
</dbReference>
<feature type="binding site" evidence="6 7">
    <location>
        <position position="115"/>
    </location>
    <ligand>
        <name>S-adenosyl-L-methionine</name>
        <dbReference type="ChEBI" id="CHEBI:59789"/>
    </ligand>
</feature>
<keyword evidence="10" id="KW-1185">Reference proteome</keyword>
<dbReference type="PIRSF" id="PIRSF029256">
    <property type="entry name" value="SpoU_TrmH_prd"/>
    <property type="match status" value="1"/>
</dbReference>
<comment type="subcellular location">
    <subcellularLocation>
        <location evidence="6">Cytoplasm</location>
    </subcellularLocation>
</comment>